<keyword evidence="1" id="KW-0805">Transcription regulation</keyword>
<evidence type="ECO:0000256" key="2">
    <source>
        <dbReference type="ARBA" id="ARBA00023125"/>
    </source>
</evidence>
<reference evidence="8" key="1">
    <citation type="submission" date="2016-10" db="EMBL/GenBank/DDBJ databases">
        <authorList>
            <person name="Varghese N."/>
            <person name="Submissions S."/>
        </authorList>
    </citation>
    <scope>NUCLEOTIDE SEQUENCE [LARGE SCALE GENOMIC DNA]</scope>
    <source>
        <strain evidence="8">DSM 18168</strain>
    </source>
</reference>
<evidence type="ECO:0000259" key="5">
    <source>
        <dbReference type="PROSITE" id="PS50932"/>
    </source>
</evidence>
<accession>A0A1I7KLC5</accession>
<dbReference type="Gene3D" id="1.10.260.40">
    <property type="entry name" value="lambda repressor-like DNA-binding domains"/>
    <property type="match status" value="1"/>
</dbReference>
<keyword evidence="4" id="KW-0472">Membrane</keyword>
<dbReference type="InterPro" id="IPR028082">
    <property type="entry name" value="Peripla_BP_I"/>
</dbReference>
<dbReference type="PROSITE" id="PS50943">
    <property type="entry name" value="HTH_CROC1"/>
    <property type="match status" value="1"/>
</dbReference>
<proteinExistence type="predicted"/>
<evidence type="ECO:0000256" key="3">
    <source>
        <dbReference type="ARBA" id="ARBA00023163"/>
    </source>
</evidence>
<dbReference type="SUPFAM" id="SSF47413">
    <property type="entry name" value="lambda repressor-like DNA-binding domains"/>
    <property type="match status" value="1"/>
</dbReference>
<dbReference type="EMBL" id="FPBJ01000072">
    <property type="protein sequence ID" value="SFU98191.1"/>
    <property type="molecule type" value="Genomic_DNA"/>
</dbReference>
<dbReference type="SMART" id="SM00354">
    <property type="entry name" value="HTH_LACI"/>
    <property type="match status" value="1"/>
</dbReference>
<keyword evidence="3" id="KW-0804">Transcription</keyword>
<protein>
    <submittedName>
        <fullName evidence="7">LacI family transcriptional regulator</fullName>
    </submittedName>
</protein>
<dbReference type="PANTHER" id="PTHR30146:SF145">
    <property type="entry name" value="RIBOSE OPERON REPRESSOR"/>
    <property type="match status" value="1"/>
</dbReference>
<evidence type="ECO:0000313" key="7">
    <source>
        <dbReference type="EMBL" id="SFU98191.1"/>
    </source>
</evidence>
<dbReference type="SUPFAM" id="SSF53822">
    <property type="entry name" value="Periplasmic binding protein-like I"/>
    <property type="match status" value="1"/>
</dbReference>
<dbReference type="InterPro" id="IPR010982">
    <property type="entry name" value="Lambda_DNA-bd_dom_sf"/>
</dbReference>
<organism evidence="7 8">
    <name type="scientific">Xenorhabdus koppenhoeferi</name>
    <dbReference type="NCBI Taxonomy" id="351659"/>
    <lineage>
        <taxon>Bacteria</taxon>
        <taxon>Pseudomonadati</taxon>
        <taxon>Pseudomonadota</taxon>
        <taxon>Gammaproteobacteria</taxon>
        <taxon>Enterobacterales</taxon>
        <taxon>Morganellaceae</taxon>
        <taxon>Xenorhabdus</taxon>
    </lineage>
</organism>
<dbReference type="PRINTS" id="PR00036">
    <property type="entry name" value="HTHLACI"/>
</dbReference>
<keyword evidence="8" id="KW-1185">Reference proteome</keyword>
<dbReference type="PROSITE" id="PS50932">
    <property type="entry name" value="HTH_LACI_2"/>
    <property type="match status" value="1"/>
</dbReference>
<sequence length="100" mass="11000">MATMKDVAHLAGVSTSTISHVINGNRYVSENVKKKVNAAIDDLNNTEGNVTRMLHGMETLLQKRVDGLLIMSSEHKLLSKGFLLRYPLVPIVTLIGLIPF</sequence>
<name>A0A1I7KLC5_9GAMM</name>
<dbReference type="AlphaFoldDB" id="A0A1I7KLC5"/>
<dbReference type="CDD" id="cd01392">
    <property type="entry name" value="HTH_LacI"/>
    <property type="match status" value="1"/>
</dbReference>
<dbReference type="Proteomes" id="UP000242496">
    <property type="component" value="Unassembled WGS sequence"/>
</dbReference>
<feature type="domain" description="HTH cro/C1-type" evidence="6">
    <location>
        <begin position="3"/>
        <end position="29"/>
    </location>
</feature>
<dbReference type="GO" id="GO:0003700">
    <property type="term" value="F:DNA-binding transcription factor activity"/>
    <property type="evidence" value="ECO:0007669"/>
    <property type="project" value="TreeGrafter"/>
</dbReference>
<dbReference type="PANTHER" id="PTHR30146">
    <property type="entry name" value="LACI-RELATED TRANSCRIPTIONAL REPRESSOR"/>
    <property type="match status" value="1"/>
</dbReference>
<dbReference type="STRING" id="351659.SAMN05421784_1722"/>
<dbReference type="Pfam" id="PF00356">
    <property type="entry name" value="LacI"/>
    <property type="match status" value="1"/>
</dbReference>
<dbReference type="InterPro" id="IPR000843">
    <property type="entry name" value="HTH_LacI"/>
</dbReference>
<evidence type="ECO:0000259" key="6">
    <source>
        <dbReference type="PROSITE" id="PS50943"/>
    </source>
</evidence>
<keyword evidence="2" id="KW-0238">DNA-binding</keyword>
<evidence type="ECO:0000256" key="4">
    <source>
        <dbReference type="SAM" id="Phobius"/>
    </source>
</evidence>
<keyword evidence="4" id="KW-1133">Transmembrane helix</keyword>
<dbReference type="GO" id="GO:0000976">
    <property type="term" value="F:transcription cis-regulatory region binding"/>
    <property type="evidence" value="ECO:0007669"/>
    <property type="project" value="TreeGrafter"/>
</dbReference>
<gene>
    <name evidence="7" type="ORF">SAMN05421784_1722</name>
</gene>
<feature type="transmembrane region" description="Helical" evidence="4">
    <location>
        <begin position="82"/>
        <end position="99"/>
    </location>
</feature>
<evidence type="ECO:0000313" key="8">
    <source>
        <dbReference type="Proteomes" id="UP000242496"/>
    </source>
</evidence>
<keyword evidence="4" id="KW-0812">Transmembrane</keyword>
<evidence type="ECO:0000256" key="1">
    <source>
        <dbReference type="ARBA" id="ARBA00023015"/>
    </source>
</evidence>
<dbReference type="InterPro" id="IPR001387">
    <property type="entry name" value="Cro/C1-type_HTH"/>
</dbReference>
<dbReference type="PROSITE" id="PS00356">
    <property type="entry name" value="HTH_LACI_1"/>
    <property type="match status" value="1"/>
</dbReference>
<feature type="domain" description="HTH lacI-type" evidence="5">
    <location>
        <begin position="2"/>
        <end position="44"/>
    </location>
</feature>